<dbReference type="InterPro" id="IPR019079">
    <property type="entry name" value="Capsule_synth_CapA"/>
</dbReference>
<accession>A0A5B0X442</accession>
<reference evidence="3 4" key="1">
    <citation type="submission" date="2019-09" db="EMBL/GenBank/DDBJ databases">
        <authorList>
            <person name="Chen X.-Y."/>
        </authorList>
    </citation>
    <scope>NUCLEOTIDE SEQUENCE [LARGE SCALE GENOMIC DNA]</scope>
    <source>
        <strain evidence="3 4">NY5</strain>
    </source>
</reference>
<comment type="caution">
    <text evidence="3">The sequence shown here is derived from an EMBL/GenBank/DDBJ whole genome shotgun (WGS) entry which is preliminary data.</text>
</comment>
<dbReference type="SMART" id="SM00854">
    <property type="entry name" value="PGA_cap"/>
    <property type="match status" value="1"/>
</dbReference>
<dbReference type="Pfam" id="PF09587">
    <property type="entry name" value="PGA_cap"/>
    <property type="match status" value="1"/>
</dbReference>
<dbReference type="CDD" id="cd07381">
    <property type="entry name" value="MPP_CapA"/>
    <property type="match status" value="1"/>
</dbReference>
<evidence type="ECO:0000256" key="1">
    <source>
        <dbReference type="ARBA" id="ARBA00005662"/>
    </source>
</evidence>
<feature type="domain" description="Capsule synthesis protein CapA" evidence="2">
    <location>
        <begin position="107"/>
        <end position="360"/>
    </location>
</feature>
<evidence type="ECO:0000313" key="3">
    <source>
        <dbReference type="EMBL" id="KAA1194130.1"/>
    </source>
</evidence>
<dbReference type="InterPro" id="IPR029052">
    <property type="entry name" value="Metallo-depent_PP-like"/>
</dbReference>
<organism evidence="3 4">
    <name type="scientific">Pseudohalioglobus sediminis</name>
    <dbReference type="NCBI Taxonomy" id="2606449"/>
    <lineage>
        <taxon>Bacteria</taxon>
        <taxon>Pseudomonadati</taxon>
        <taxon>Pseudomonadota</taxon>
        <taxon>Gammaproteobacteria</taxon>
        <taxon>Cellvibrionales</taxon>
        <taxon>Halieaceae</taxon>
        <taxon>Pseudohalioglobus</taxon>
    </lineage>
</organism>
<proteinExistence type="inferred from homology"/>
<sequence>MTAIDYGALRPAPLPADARALMRFLWHQQLCVDTLGWLARHTPLWRYPQDLLLEMDSTYFWSYWIHKTGNPITRAMRDSRLEQHFASARQAPPDLFPAGFEAEHRASMSAVGDLIATKGLEHSRDSLYTDIADLVFDADIRYANFESTLSRTAPKDTLIQPGETPEINVTPEQYEAFIGHQGRHYSMLQLANNHILDCGQAGIDVTLERLERDGIDWVGINPEESDAAQGRIIEVNGIRIGWVAFTFSVNFRPFPEGKDYLVNFVPFHLERNPDTAAITRQIRWCREQNCDVVILGLHWGLEFEIYPHPEQLQWAREFAEAGADLIVCHHPHVVQPIEYYRTRRDPARHVPIIYSLGNLMPLIHHPASVLSAVARLELVKGKVAGRSMTLPGVVSMTPVALLAERHDGEGLRLARLSSLVQAELSPAMRDYTQAVEGFAHLALGDSWREPDSVCPATIPAAS</sequence>
<dbReference type="InterPro" id="IPR052169">
    <property type="entry name" value="CW_Biosynth-Accessory"/>
</dbReference>
<comment type="similarity">
    <text evidence="1">Belongs to the CapA family.</text>
</comment>
<protein>
    <submittedName>
        <fullName evidence="3">CapA family protein</fullName>
    </submittedName>
</protein>
<dbReference type="Gene3D" id="3.60.21.10">
    <property type="match status" value="1"/>
</dbReference>
<evidence type="ECO:0000259" key="2">
    <source>
        <dbReference type="SMART" id="SM00854"/>
    </source>
</evidence>
<evidence type="ECO:0000313" key="4">
    <source>
        <dbReference type="Proteomes" id="UP000323708"/>
    </source>
</evidence>
<dbReference type="EMBL" id="VTUX01000001">
    <property type="protein sequence ID" value="KAA1194130.1"/>
    <property type="molecule type" value="Genomic_DNA"/>
</dbReference>
<dbReference type="Proteomes" id="UP000323708">
    <property type="component" value="Unassembled WGS sequence"/>
</dbReference>
<dbReference type="PANTHER" id="PTHR33393:SF12">
    <property type="entry name" value="CAPSULE BIOSYNTHESIS PROTEIN CAPA"/>
    <property type="match status" value="1"/>
</dbReference>
<dbReference type="AlphaFoldDB" id="A0A5B0X442"/>
<keyword evidence="4" id="KW-1185">Reference proteome</keyword>
<gene>
    <name evidence="3" type="ORF">F0M18_01435</name>
</gene>
<dbReference type="RefSeq" id="WP_149609599.1">
    <property type="nucleotide sequence ID" value="NZ_VTUX01000001.1"/>
</dbReference>
<dbReference type="PANTHER" id="PTHR33393">
    <property type="entry name" value="POLYGLUTAMINE SYNTHESIS ACCESSORY PROTEIN RV0574C-RELATED"/>
    <property type="match status" value="1"/>
</dbReference>
<dbReference type="SUPFAM" id="SSF56300">
    <property type="entry name" value="Metallo-dependent phosphatases"/>
    <property type="match status" value="1"/>
</dbReference>
<name>A0A5B0X442_9GAMM</name>